<proteinExistence type="predicted"/>
<reference evidence="2" key="1">
    <citation type="submission" date="2022-07" db="EMBL/GenBank/DDBJ databases">
        <title>Chromosome-level genome of Muraenolepis orangiensis.</title>
        <authorList>
            <person name="Kim J."/>
        </authorList>
    </citation>
    <scope>NUCLEOTIDE SEQUENCE</scope>
    <source>
        <strain evidence="2">KU_S4_2022</strain>
        <tissue evidence="2">Muscle</tissue>
    </source>
</reference>
<keyword evidence="3" id="KW-1185">Reference proteome</keyword>
<dbReference type="AlphaFoldDB" id="A0A9Q0IUP2"/>
<comment type="caution">
    <text evidence="2">The sequence shown here is derived from an EMBL/GenBank/DDBJ whole genome shotgun (WGS) entry which is preliminary data.</text>
</comment>
<feature type="region of interest" description="Disordered" evidence="1">
    <location>
        <begin position="1"/>
        <end position="143"/>
    </location>
</feature>
<feature type="compositionally biased region" description="Low complexity" evidence="1">
    <location>
        <begin position="50"/>
        <end position="61"/>
    </location>
</feature>
<feature type="compositionally biased region" description="Basic residues" evidence="1">
    <location>
        <begin position="38"/>
        <end position="47"/>
    </location>
</feature>
<name>A0A9Q0IUP2_9TELE</name>
<sequence length="143" mass="15164">MDAKSRRADDDQNTRGPDDEKAAAQTPAWSARLTPVRRGLRVRRGGRPRPGGAVPPASSGRDTNGAAVQSARGSGRVLRDRSTRSVPAWLKDIKSDDDDEEDEPGPTLSATKRRKVSYSRRRKPTEPPAGDDCGGGGGGASTT</sequence>
<organism evidence="2 3">
    <name type="scientific">Muraenolepis orangiensis</name>
    <name type="common">Patagonian moray cod</name>
    <dbReference type="NCBI Taxonomy" id="630683"/>
    <lineage>
        <taxon>Eukaryota</taxon>
        <taxon>Metazoa</taxon>
        <taxon>Chordata</taxon>
        <taxon>Craniata</taxon>
        <taxon>Vertebrata</taxon>
        <taxon>Euteleostomi</taxon>
        <taxon>Actinopterygii</taxon>
        <taxon>Neopterygii</taxon>
        <taxon>Teleostei</taxon>
        <taxon>Neoteleostei</taxon>
        <taxon>Acanthomorphata</taxon>
        <taxon>Zeiogadaria</taxon>
        <taxon>Gadariae</taxon>
        <taxon>Gadiformes</taxon>
        <taxon>Muraenolepidoidei</taxon>
        <taxon>Muraenolepididae</taxon>
        <taxon>Muraenolepis</taxon>
    </lineage>
</organism>
<dbReference type="EMBL" id="JANIIK010000034">
    <property type="protein sequence ID" value="KAJ3613977.1"/>
    <property type="molecule type" value="Genomic_DNA"/>
</dbReference>
<protein>
    <submittedName>
        <fullName evidence="2">Uncharacterized protein</fullName>
    </submittedName>
</protein>
<dbReference type="Proteomes" id="UP001148018">
    <property type="component" value="Unassembled WGS sequence"/>
</dbReference>
<accession>A0A9Q0IUP2</accession>
<evidence type="ECO:0000313" key="3">
    <source>
        <dbReference type="Proteomes" id="UP001148018"/>
    </source>
</evidence>
<feature type="non-terminal residue" evidence="2">
    <location>
        <position position="143"/>
    </location>
</feature>
<gene>
    <name evidence="2" type="ORF">NHX12_017554</name>
</gene>
<feature type="compositionally biased region" description="Basic residues" evidence="1">
    <location>
        <begin position="111"/>
        <end position="123"/>
    </location>
</feature>
<evidence type="ECO:0000313" key="2">
    <source>
        <dbReference type="EMBL" id="KAJ3613977.1"/>
    </source>
</evidence>
<feature type="compositionally biased region" description="Basic and acidic residues" evidence="1">
    <location>
        <begin position="1"/>
        <end position="22"/>
    </location>
</feature>
<feature type="compositionally biased region" description="Gly residues" evidence="1">
    <location>
        <begin position="132"/>
        <end position="143"/>
    </location>
</feature>
<evidence type="ECO:0000256" key="1">
    <source>
        <dbReference type="SAM" id="MobiDB-lite"/>
    </source>
</evidence>
<feature type="compositionally biased region" description="Acidic residues" evidence="1">
    <location>
        <begin position="95"/>
        <end position="104"/>
    </location>
</feature>